<feature type="compositionally biased region" description="Basic residues" evidence="1">
    <location>
        <begin position="41"/>
        <end position="51"/>
    </location>
</feature>
<dbReference type="EMBL" id="JACEIK010002894">
    <property type="protein sequence ID" value="MCD9639364.1"/>
    <property type="molecule type" value="Genomic_DNA"/>
</dbReference>
<comment type="caution">
    <text evidence="2">The sequence shown here is derived from an EMBL/GenBank/DDBJ whole genome shotgun (WGS) entry which is preliminary data.</text>
</comment>
<evidence type="ECO:0000256" key="1">
    <source>
        <dbReference type="SAM" id="MobiDB-lite"/>
    </source>
</evidence>
<dbReference type="Proteomes" id="UP000823775">
    <property type="component" value="Unassembled WGS sequence"/>
</dbReference>
<gene>
    <name evidence="2" type="ORF">HAX54_023805</name>
</gene>
<accession>A0ABS8UY45</accession>
<proteinExistence type="predicted"/>
<protein>
    <submittedName>
        <fullName evidence="2">Uncharacterized protein</fullName>
    </submittedName>
</protein>
<sequence>HSPLPLALHYAHTPHTRFRFSTFVANRHRSETPTAGDSGARRHRRHPHRARQPLQPSSRPAPDFPRSVRRIGVRTSSTSRRRLLSQPGQLPRQSAVALVTSALATAETSPRPVV</sequence>
<name>A0ABS8UY45_DATST</name>
<evidence type="ECO:0000313" key="3">
    <source>
        <dbReference type="Proteomes" id="UP000823775"/>
    </source>
</evidence>
<reference evidence="2 3" key="1">
    <citation type="journal article" date="2021" name="BMC Genomics">
        <title>Datura genome reveals duplications of psychoactive alkaloid biosynthetic genes and high mutation rate following tissue culture.</title>
        <authorList>
            <person name="Rajewski A."/>
            <person name="Carter-House D."/>
            <person name="Stajich J."/>
            <person name="Litt A."/>
        </authorList>
    </citation>
    <scope>NUCLEOTIDE SEQUENCE [LARGE SCALE GENOMIC DNA]</scope>
    <source>
        <strain evidence="2">AR-01</strain>
    </source>
</reference>
<feature type="region of interest" description="Disordered" evidence="1">
    <location>
        <begin position="24"/>
        <end position="92"/>
    </location>
</feature>
<feature type="non-terminal residue" evidence="2">
    <location>
        <position position="1"/>
    </location>
</feature>
<evidence type="ECO:0000313" key="2">
    <source>
        <dbReference type="EMBL" id="MCD9639364.1"/>
    </source>
</evidence>
<organism evidence="2 3">
    <name type="scientific">Datura stramonium</name>
    <name type="common">Jimsonweed</name>
    <name type="synonym">Common thornapple</name>
    <dbReference type="NCBI Taxonomy" id="4076"/>
    <lineage>
        <taxon>Eukaryota</taxon>
        <taxon>Viridiplantae</taxon>
        <taxon>Streptophyta</taxon>
        <taxon>Embryophyta</taxon>
        <taxon>Tracheophyta</taxon>
        <taxon>Spermatophyta</taxon>
        <taxon>Magnoliopsida</taxon>
        <taxon>eudicotyledons</taxon>
        <taxon>Gunneridae</taxon>
        <taxon>Pentapetalae</taxon>
        <taxon>asterids</taxon>
        <taxon>lamiids</taxon>
        <taxon>Solanales</taxon>
        <taxon>Solanaceae</taxon>
        <taxon>Solanoideae</taxon>
        <taxon>Datureae</taxon>
        <taxon>Datura</taxon>
    </lineage>
</organism>
<keyword evidence="3" id="KW-1185">Reference proteome</keyword>